<evidence type="ECO:0000256" key="3">
    <source>
        <dbReference type="ARBA" id="ARBA00023163"/>
    </source>
</evidence>
<keyword evidence="3" id="KW-0804">Transcription</keyword>
<dbReference type="InterPro" id="IPR036388">
    <property type="entry name" value="WH-like_DNA-bd_sf"/>
</dbReference>
<dbReference type="EMBL" id="CP038266">
    <property type="protein sequence ID" value="QBR90535.1"/>
    <property type="molecule type" value="Genomic_DNA"/>
</dbReference>
<keyword evidence="2" id="KW-0238">DNA-binding</keyword>
<feature type="domain" description="HTH hxlR-type" evidence="4">
    <location>
        <begin position="1"/>
        <end position="94"/>
    </location>
</feature>
<evidence type="ECO:0000256" key="1">
    <source>
        <dbReference type="ARBA" id="ARBA00023015"/>
    </source>
</evidence>
<dbReference type="PROSITE" id="PS51118">
    <property type="entry name" value="HTH_HXLR"/>
    <property type="match status" value="1"/>
</dbReference>
<evidence type="ECO:0000313" key="6">
    <source>
        <dbReference type="Proteomes" id="UP000295748"/>
    </source>
</evidence>
<dbReference type="PANTHER" id="PTHR33204:SF37">
    <property type="entry name" value="HTH-TYPE TRANSCRIPTIONAL REGULATOR YODB"/>
    <property type="match status" value="1"/>
</dbReference>
<dbReference type="Pfam" id="PF01638">
    <property type="entry name" value="HxlR"/>
    <property type="match status" value="1"/>
</dbReference>
<sequence>MLEVVGQRWSAGILLALARGAERFSEIVAAVPGLSARMLTVRLQQLGAAQLVEREVIPTIPVSVRYHLTERGNDLMSAIEPISGFVRRWDDPED</sequence>
<accession>A0ABX5SZ49</accession>
<keyword evidence="1" id="KW-0805">Transcription regulation</keyword>
<evidence type="ECO:0000256" key="2">
    <source>
        <dbReference type="ARBA" id="ARBA00023125"/>
    </source>
</evidence>
<dbReference type="PANTHER" id="PTHR33204">
    <property type="entry name" value="TRANSCRIPTIONAL REGULATOR, MARR FAMILY"/>
    <property type="match status" value="1"/>
</dbReference>
<protein>
    <submittedName>
        <fullName evidence="5">Transcriptional regulator</fullName>
    </submittedName>
</protein>
<organism evidence="5 6">
    <name type="scientific">Microbacterium wangchenii</name>
    <dbReference type="NCBI Taxonomy" id="2541726"/>
    <lineage>
        <taxon>Bacteria</taxon>
        <taxon>Bacillati</taxon>
        <taxon>Actinomycetota</taxon>
        <taxon>Actinomycetes</taxon>
        <taxon>Micrococcales</taxon>
        <taxon>Microbacteriaceae</taxon>
        <taxon>Microbacterium</taxon>
    </lineage>
</organism>
<dbReference type="Proteomes" id="UP000295748">
    <property type="component" value="Chromosome"/>
</dbReference>
<dbReference type="SUPFAM" id="SSF46785">
    <property type="entry name" value="Winged helix' DNA-binding domain"/>
    <property type="match status" value="1"/>
</dbReference>
<evidence type="ECO:0000259" key="4">
    <source>
        <dbReference type="PROSITE" id="PS51118"/>
    </source>
</evidence>
<name>A0ABX5SZ49_9MICO</name>
<gene>
    <name evidence="5" type="ORF">E4K62_01695</name>
</gene>
<keyword evidence="6" id="KW-1185">Reference proteome</keyword>
<reference evidence="5 6" key="1">
    <citation type="submission" date="2019-03" db="EMBL/GenBank/DDBJ databases">
        <authorList>
            <person name="Dong K."/>
        </authorList>
    </citation>
    <scope>NUCLEOTIDE SEQUENCE [LARGE SCALE GENOMIC DNA]</scope>
    <source>
        <strain evidence="6">dk512</strain>
    </source>
</reference>
<proteinExistence type="predicted"/>
<dbReference type="Gene3D" id="1.10.10.10">
    <property type="entry name" value="Winged helix-like DNA-binding domain superfamily/Winged helix DNA-binding domain"/>
    <property type="match status" value="1"/>
</dbReference>
<dbReference type="InterPro" id="IPR002577">
    <property type="entry name" value="HTH_HxlR"/>
</dbReference>
<evidence type="ECO:0000313" key="5">
    <source>
        <dbReference type="EMBL" id="QBR90535.1"/>
    </source>
</evidence>
<dbReference type="InterPro" id="IPR036390">
    <property type="entry name" value="WH_DNA-bd_sf"/>
</dbReference>